<dbReference type="EMBL" id="WLYK01000005">
    <property type="protein sequence ID" value="MTD15001.1"/>
    <property type="molecule type" value="Genomic_DNA"/>
</dbReference>
<protein>
    <submittedName>
        <fullName evidence="1">Uncharacterized protein</fullName>
    </submittedName>
</protein>
<dbReference type="Proteomes" id="UP000460221">
    <property type="component" value="Unassembled WGS sequence"/>
</dbReference>
<accession>A0A7K1FLH6</accession>
<comment type="caution">
    <text evidence="1">The sequence shown here is derived from an EMBL/GenBank/DDBJ whole genome shotgun (WGS) entry which is preliminary data.</text>
</comment>
<organism evidence="1 2">
    <name type="scientific">Nakamurella alba</name>
    <dbReference type="NCBI Taxonomy" id="2665158"/>
    <lineage>
        <taxon>Bacteria</taxon>
        <taxon>Bacillati</taxon>
        <taxon>Actinomycetota</taxon>
        <taxon>Actinomycetes</taxon>
        <taxon>Nakamurellales</taxon>
        <taxon>Nakamurellaceae</taxon>
        <taxon>Nakamurella</taxon>
    </lineage>
</organism>
<dbReference type="RefSeq" id="WP_154768984.1">
    <property type="nucleotide sequence ID" value="NZ_WLYK01000005.1"/>
</dbReference>
<name>A0A7K1FLH6_9ACTN</name>
<evidence type="ECO:0000313" key="2">
    <source>
        <dbReference type="Proteomes" id="UP000460221"/>
    </source>
</evidence>
<proteinExistence type="predicted"/>
<evidence type="ECO:0000313" key="1">
    <source>
        <dbReference type="EMBL" id="MTD15001.1"/>
    </source>
</evidence>
<gene>
    <name evidence="1" type="ORF">GIS00_13740</name>
</gene>
<keyword evidence="2" id="KW-1185">Reference proteome</keyword>
<reference evidence="1 2" key="1">
    <citation type="submission" date="2019-11" db="EMBL/GenBank/DDBJ databases">
        <authorList>
            <person name="Jiang L.-Q."/>
        </authorList>
    </citation>
    <scope>NUCLEOTIDE SEQUENCE [LARGE SCALE GENOMIC DNA]</scope>
    <source>
        <strain evidence="1 2">YIM 132087</strain>
    </source>
</reference>
<dbReference type="AlphaFoldDB" id="A0A7K1FLH6"/>
<sequence length="277" mass="30018">MTGGHAPAGPDPQRLRPVADAADAAWIAERLGTSWGTVGHVVPQGFQAYARITHPVQREADELSWQHVCAVTGRTAHPLMQWQSIAAPDADGRRLWTDDVPMIGSLESPSLGRLADVLAAHTAAVDDCRFGLWDGYGWMHGPFSIVMVGPGPQPPIPPAFGPHGPGGTADAEGPMLHLPHRDYHLFDGPLGVLHEQRFWPTIREFDEVMAVWTTPQSPNLLWPADRSWCVATEIDFDSTLVGGPAALINDLLYGSSGLETWPVRPEDDLSINGDTIN</sequence>